<dbReference type="Proteomes" id="UP000014500">
    <property type="component" value="Unassembled WGS sequence"/>
</dbReference>
<feature type="coiled-coil region" evidence="1">
    <location>
        <begin position="55"/>
        <end position="86"/>
    </location>
</feature>
<sequence>KITCSAAASSRKSIITENEALSEAEKLPEAENDNTHHIECIEKKLKAAETKIWVIQRKYNNLLKMKQRLRKQKQKVLNDLARERLKGLISEKKLLSDLPRKERVVVKMMLKRAKVKNMKGMRYSSEFLLDSILLKIKSPKGYRHCAKHNLLPLPSVRSLQRLLRGVKCTYGLNMRALDAIKTAFAEISENNRIGVIIFDEIKLRETIDFNQTTYKFDGFVDLGEFTPTSQKQQLADHALVFMFVPFKFNWVQPIAVFASRGCTTGGILAKIILEVILQLENYTARVIGFTCDGATSNKKAWQELGISGNLRVFKNSFTHPLDANRKVFAFGDQVHEFKCIRNNLEKKEICQYKGQLVKYKFFEDLYNVDVGN</sequence>
<protein>
    <recommendedName>
        <fullName evidence="2">Transposable element P transposase-like RNase H domain-containing protein</fullName>
    </recommendedName>
</protein>
<keyword evidence="4" id="KW-1185">Reference proteome</keyword>
<dbReference type="OMA" id="AENDNTH"/>
<accession>T1INS8</accession>
<reference evidence="3" key="2">
    <citation type="submission" date="2015-02" db="UniProtKB">
        <authorList>
            <consortium name="EnsemblMetazoa"/>
        </authorList>
    </citation>
    <scope>IDENTIFICATION</scope>
</reference>
<dbReference type="HOGENOM" id="CLU_063521_1_0_1"/>
<dbReference type="InterPro" id="IPR048365">
    <property type="entry name" value="TNP-like_RNaseH_N"/>
</dbReference>
<evidence type="ECO:0000259" key="2">
    <source>
        <dbReference type="Pfam" id="PF21787"/>
    </source>
</evidence>
<dbReference type="EnsemblMetazoa" id="SMAR002663-RA">
    <property type="protein sequence ID" value="SMAR002663-PA"/>
    <property type="gene ID" value="SMAR002663"/>
</dbReference>
<dbReference type="eggNOG" id="ENOG502S2H8">
    <property type="taxonomic scope" value="Eukaryota"/>
</dbReference>
<evidence type="ECO:0000256" key="1">
    <source>
        <dbReference type="SAM" id="Coils"/>
    </source>
</evidence>
<dbReference type="EMBL" id="AFFK01017802">
    <property type="status" value="NOT_ANNOTATED_CDS"/>
    <property type="molecule type" value="Genomic_DNA"/>
</dbReference>
<evidence type="ECO:0000313" key="4">
    <source>
        <dbReference type="Proteomes" id="UP000014500"/>
    </source>
</evidence>
<evidence type="ECO:0000313" key="3">
    <source>
        <dbReference type="EnsemblMetazoa" id="SMAR002663-PA"/>
    </source>
</evidence>
<dbReference type="AlphaFoldDB" id="T1INS8"/>
<dbReference type="Pfam" id="PF21787">
    <property type="entry name" value="TNP-like_RNaseH_N"/>
    <property type="match status" value="1"/>
</dbReference>
<feature type="domain" description="Transposable element P transposase-like RNase H" evidence="2">
    <location>
        <begin position="168"/>
        <end position="305"/>
    </location>
</feature>
<organism evidence="3 4">
    <name type="scientific">Strigamia maritima</name>
    <name type="common">European centipede</name>
    <name type="synonym">Geophilus maritimus</name>
    <dbReference type="NCBI Taxonomy" id="126957"/>
    <lineage>
        <taxon>Eukaryota</taxon>
        <taxon>Metazoa</taxon>
        <taxon>Ecdysozoa</taxon>
        <taxon>Arthropoda</taxon>
        <taxon>Myriapoda</taxon>
        <taxon>Chilopoda</taxon>
        <taxon>Pleurostigmophora</taxon>
        <taxon>Geophilomorpha</taxon>
        <taxon>Linotaeniidae</taxon>
        <taxon>Strigamia</taxon>
    </lineage>
</organism>
<reference evidence="4" key="1">
    <citation type="submission" date="2011-05" db="EMBL/GenBank/DDBJ databases">
        <authorList>
            <person name="Richards S.R."/>
            <person name="Qu J."/>
            <person name="Jiang H."/>
            <person name="Jhangiani S.N."/>
            <person name="Agravi P."/>
            <person name="Goodspeed R."/>
            <person name="Gross S."/>
            <person name="Mandapat C."/>
            <person name="Jackson L."/>
            <person name="Mathew T."/>
            <person name="Pu L."/>
            <person name="Thornton R."/>
            <person name="Saada N."/>
            <person name="Wilczek-Boney K.B."/>
            <person name="Lee S."/>
            <person name="Kovar C."/>
            <person name="Wu Y."/>
            <person name="Scherer S.E."/>
            <person name="Worley K.C."/>
            <person name="Muzny D.M."/>
            <person name="Gibbs R."/>
        </authorList>
    </citation>
    <scope>NUCLEOTIDE SEQUENCE</scope>
    <source>
        <strain evidence="4">Brora</strain>
    </source>
</reference>
<dbReference type="PhylomeDB" id="T1INS8"/>
<name>T1INS8_STRMM</name>
<keyword evidence="1" id="KW-0175">Coiled coil</keyword>
<proteinExistence type="predicted"/>